<keyword evidence="3" id="KW-1185">Reference proteome</keyword>
<evidence type="ECO:0000313" key="2">
    <source>
        <dbReference type="EMBL" id="GAA96496.1"/>
    </source>
</evidence>
<dbReference type="RefSeq" id="XP_014567457.1">
    <property type="nucleotide sequence ID" value="XM_014711971.1"/>
</dbReference>
<name>G7E0Y6_MIXOS</name>
<reference evidence="2 3" key="1">
    <citation type="journal article" date="2011" name="J. Gen. Appl. Microbiol.">
        <title>Draft genome sequencing of the enigmatic basidiomycete Mixia osmundae.</title>
        <authorList>
            <person name="Nishida H."/>
            <person name="Nagatsuka Y."/>
            <person name="Sugiyama J."/>
        </authorList>
    </citation>
    <scope>NUCLEOTIDE SEQUENCE [LARGE SCALE GENOMIC DNA]</scope>
    <source>
        <strain evidence="3">CBS 9802 / IAM 14324 / JCM 22182 / KY 12970</strain>
    </source>
</reference>
<dbReference type="AlphaFoldDB" id="G7E0Y6"/>
<dbReference type="Proteomes" id="UP000009131">
    <property type="component" value="Unassembled WGS sequence"/>
</dbReference>
<accession>G7E0Y6</accession>
<gene>
    <name evidence="2" type="primary">Mo03164</name>
    <name evidence="2" type="ORF">E5Q_03164</name>
</gene>
<sequence>MRVFGFFGLLTAVLTKSAYAHDVATGAVEIDIAGNFYCAFLGQLIAPFHVYETTVVLVQVVDLEWSFHYPVKSLTWTSEYVADDQKYYTVTIDAEFEENGDDDFSCCKAEIAWSFWLDVADPHAWVPSAGPQINVVCDPPTDGSSTCSVRQRGEIDNCHRAGQFDVDFGPAYQEWLKTYIRLRTWTAI</sequence>
<reference evidence="2 3" key="2">
    <citation type="journal article" date="2012" name="Open Biol.">
        <title>Characteristics of nucleosomes and linker DNA regions on the genome of the basidiomycete Mixia osmundae revealed by mono- and dinucleosome mapping.</title>
        <authorList>
            <person name="Nishida H."/>
            <person name="Kondo S."/>
            <person name="Matsumoto T."/>
            <person name="Suzuki Y."/>
            <person name="Yoshikawa H."/>
            <person name="Taylor T.D."/>
            <person name="Sugiyama J."/>
        </authorList>
    </citation>
    <scope>NUCLEOTIDE SEQUENCE [LARGE SCALE GENOMIC DNA]</scope>
    <source>
        <strain evidence="3">CBS 9802 / IAM 14324 / JCM 22182 / KY 12970</strain>
    </source>
</reference>
<feature type="chain" id="PRO_5009955633" evidence="1">
    <location>
        <begin position="21"/>
        <end position="188"/>
    </location>
</feature>
<evidence type="ECO:0000256" key="1">
    <source>
        <dbReference type="SAM" id="SignalP"/>
    </source>
</evidence>
<dbReference type="HOGENOM" id="CLU_1441385_0_0_1"/>
<comment type="caution">
    <text evidence="2">The sequence shown here is derived from an EMBL/GenBank/DDBJ whole genome shotgun (WGS) entry which is preliminary data.</text>
</comment>
<dbReference type="InParanoid" id="G7E0Y6"/>
<proteinExistence type="predicted"/>
<dbReference type="EMBL" id="BABT02000102">
    <property type="protein sequence ID" value="GAA96496.1"/>
    <property type="molecule type" value="Genomic_DNA"/>
</dbReference>
<feature type="signal peptide" evidence="1">
    <location>
        <begin position="1"/>
        <end position="20"/>
    </location>
</feature>
<organism evidence="2 3">
    <name type="scientific">Mixia osmundae (strain CBS 9802 / IAM 14324 / JCM 22182 / KY 12970)</name>
    <dbReference type="NCBI Taxonomy" id="764103"/>
    <lineage>
        <taxon>Eukaryota</taxon>
        <taxon>Fungi</taxon>
        <taxon>Dikarya</taxon>
        <taxon>Basidiomycota</taxon>
        <taxon>Pucciniomycotina</taxon>
        <taxon>Mixiomycetes</taxon>
        <taxon>Mixiales</taxon>
        <taxon>Mixiaceae</taxon>
        <taxon>Mixia</taxon>
    </lineage>
</organism>
<protein>
    <submittedName>
        <fullName evidence="2">Uncharacterized protein</fullName>
    </submittedName>
</protein>
<evidence type="ECO:0000313" key="3">
    <source>
        <dbReference type="Proteomes" id="UP000009131"/>
    </source>
</evidence>
<keyword evidence="1" id="KW-0732">Signal</keyword>